<feature type="compositionally biased region" description="Polar residues" evidence="1">
    <location>
        <begin position="27"/>
        <end position="39"/>
    </location>
</feature>
<evidence type="ECO:0000313" key="2">
    <source>
        <dbReference type="EMBL" id="KAK7095141.1"/>
    </source>
</evidence>
<evidence type="ECO:0000256" key="1">
    <source>
        <dbReference type="SAM" id="MobiDB-lite"/>
    </source>
</evidence>
<name>A0AAN9BN78_9CAEN</name>
<comment type="caution">
    <text evidence="3">The sequence shown here is derived from an EMBL/GenBank/DDBJ whole genome shotgun (WGS) entry which is preliminary data.</text>
</comment>
<evidence type="ECO:0000313" key="4">
    <source>
        <dbReference type="Proteomes" id="UP001374579"/>
    </source>
</evidence>
<feature type="region of interest" description="Disordered" evidence="1">
    <location>
        <begin position="1"/>
        <end position="69"/>
    </location>
</feature>
<organism evidence="3 4">
    <name type="scientific">Littorina saxatilis</name>
    <dbReference type="NCBI Taxonomy" id="31220"/>
    <lineage>
        <taxon>Eukaryota</taxon>
        <taxon>Metazoa</taxon>
        <taxon>Spiralia</taxon>
        <taxon>Lophotrochozoa</taxon>
        <taxon>Mollusca</taxon>
        <taxon>Gastropoda</taxon>
        <taxon>Caenogastropoda</taxon>
        <taxon>Littorinimorpha</taxon>
        <taxon>Littorinoidea</taxon>
        <taxon>Littorinidae</taxon>
        <taxon>Littorina</taxon>
    </lineage>
</organism>
<dbReference type="EMBL" id="JBAMIC010000018">
    <property type="protein sequence ID" value="KAK7095141.1"/>
    <property type="molecule type" value="Genomic_DNA"/>
</dbReference>
<evidence type="ECO:0000313" key="3">
    <source>
        <dbReference type="EMBL" id="KAK7108697.1"/>
    </source>
</evidence>
<sequence>MAQEEFDRWVGVDDGASIVEPTDENNETIMQNIVTSLRPGTSLDETETETEPESDDEEEPPPPPPTAPEMRALMEKLRSGLQSRGYNMEKFGAFDNEVKDLLWSSTNTQTNIRDFFQALSEHLDVYMPFLPFTFHSISISFQRTSSIMATMYSTHI</sequence>
<protein>
    <submittedName>
        <fullName evidence="3">Uncharacterized protein</fullName>
    </submittedName>
</protein>
<dbReference type="AlphaFoldDB" id="A0AAN9BN78"/>
<accession>A0AAN9BN78</accession>
<feature type="compositionally biased region" description="Basic and acidic residues" evidence="1">
    <location>
        <begin position="1"/>
        <end position="11"/>
    </location>
</feature>
<gene>
    <name evidence="2" type="ORF">V1264_006587</name>
    <name evidence="3" type="ORF">V1264_016382</name>
</gene>
<proteinExistence type="predicted"/>
<feature type="compositionally biased region" description="Acidic residues" evidence="1">
    <location>
        <begin position="44"/>
        <end position="60"/>
    </location>
</feature>
<reference evidence="3 4" key="1">
    <citation type="submission" date="2024-02" db="EMBL/GenBank/DDBJ databases">
        <title>Chromosome-scale genome assembly of the rough periwinkle Littorina saxatilis.</title>
        <authorList>
            <person name="De Jode A."/>
            <person name="Faria R."/>
            <person name="Formenti G."/>
            <person name="Sims Y."/>
            <person name="Smith T.P."/>
            <person name="Tracey A."/>
            <person name="Wood J.M.D."/>
            <person name="Zagrodzka Z.B."/>
            <person name="Johannesson K."/>
            <person name="Butlin R.K."/>
            <person name="Leder E.H."/>
        </authorList>
    </citation>
    <scope>NUCLEOTIDE SEQUENCE [LARGE SCALE GENOMIC DNA]</scope>
    <source>
        <strain evidence="3">Snail1</strain>
        <tissue evidence="3">Muscle</tissue>
    </source>
</reference>
<dbReference type="EMBL" id="JBAMIC010000004">
    <property type="protein sequence ID" value="KAK7108697.1"/>
    <property type="molecule type" value="Genomic_DNA"/>
</dbReference>
<dbReference type="Proteomes" id="UP001374579">
    <property type="component" value="Unassembled WGS sequence"/>
</dbReference>
<keyword evidence="4" id="KW-1185">Reference proteome</keyword>